<evidence type="ECO:0000313" key="3">
    <source>
        <dbReference type="EMBL" id="CAF4935295.1"/>
    </source>
</evidence>
<proteinExistence type="predicted"/>
<dbReference type="PROSITE" id="PS50088">
    <property type="entry name" value="ANK_REPEAT"/>
    <property type="match status" value="1"/>
</dbReference>
<sequence length="37" mass="4184">MHQCSIDNSDQILRLLIEHGGDVNAKDRDLWTPLHAA</sequence>
<feature type="repeat" description="ANK" evidence="2">
    <location>
        <begin position="1"/>
        <end position="28"/>
    </location>
</feature>
<dbReference type="PANTHER" id="PTHR24179:SF29">
    <property type="entry name" value="LD46604P"/>
    <property type="match status" value="1"/>
</dbReference>
<dbReference type="Gene3D" id="1.25.40.20">
    <property type="entry name" value="Ankyrin repeat-containing domain"/>
    <property type="match status" value="1"/>
</dbReference>
<organism evidence="3 4">
    <name type="scientific">Rotaria magnacalcarata</name>
    <dbReference type="NCBI Taxonomy" id="392030"/>
    <lineage>
        <taxon>Eukaryota</taxon>
        <taxon>Metazoa</taxon>
        <taxon>Spiralia</taxon>
        <taxon>Gnathifera</taxon>
        <taxon>Rotifera</taxon>
        <taxon>Eurotatoria</taxon>
        <taxon>Bdelloidea</taxon>
        <taxon>Philodinida</taxon>
        <taxon>Philodinidae</taxon>
        <taxon>Rotaria</taxon>
    </lineage>
</organism>
<evidence type="ECO:0000256" key="1">
    <source>
        <dbReference type="ARBA" id="ARBA00022737"/>
    </source>
</evidence>
<dbReference type="InterPro" id="IPR002110">
    <property type="entry name" value="Ankyrin_rpt"/>
</dbReference>
<dbReference type="GO" id="GO:0017020">
    <property type="term" value="F:myosin phosphatase regulator activity"/>
    <property type="evidence" value="ECO:0007669"/>
    <property type="project" value="TreeGrafter"/>
</dbReference>
<name>A0A8S3CS53_9BILA</name>
<keyword evidence="1" id="KW-0677">Repeat</keyword>
<dbReference type="PANTHER" id="PTHR24179">
    <property type="entry name" value="PROTEIN PHOSPHATASE 1 REGULATORY SUBUNIT 12"/>
    <property type="match status" value="1"/>
</dbReference>
<dbReference type="InterPro" id="IPR051226">
    <property type="entry name" value="PP1_Regulatory_Subunit"/>
</dbReference>
<evidence type="ECO:0000313" key="4">
    <source>
        <dbReference type="Proteomes" id="UP000676336"/>
    </source>
</evidence>
<dbReference type="Proteomes" id="UP000676336">
    <property type="component" value="Unassembled WGS sequence"/>
</dbReference>
<accession>A0A8S3CS53</accession>
<gene>
    <name evidence="3" type="ORF">SMN809_LOCUS53373</name>
</gene>
<dbReference type="SUPFAM" id="SSF48403">
    <property type="entry name" value="Ankyrin repeat"/>
    <property type="match status" value="1"/>
</dbReference>
<keyword evidence="2" id="KW-0040">ANK repeat</keyword>
<dbReference type="PROSITE" id="PS50297">
    <property type="entry name" value="ANK_REP_REGION"/>
    <property type="match status" value="1"/>
</dbReference>
<evidence type="ECO:0000256" key="2">
    <source>
        <dbReference type="PROSITE-ProRule" id="PRU00023"/>
    </source>
</evidence>
<dbReference type="AlphaFoldDB" id="A0A8S3CS53"/>
<feature type="non-terminal residue" evidence="3">
    <location>
        <position position="37"/>
    </location>
</feature>
<dbReference type="GO" id="GO:0004857">
    <property type="term" value="F:enzyme inhibitor activity"/>
    <property type="evidence" value="ECO:0007669"/>
    <property type="project" value="TreeGrafter"/>
</dbReference>
<dbReference type="Pfam" id="PF13637">
    <property type="entry name" value="Ank_4"/>
    <property type="match status" value="1"/>
</dbReference>
<dbReference type="GO" id="GO:0005737">
    <property type="term" value="C:cytoplasm"/>
    <property type="evidence" value="ECO:0007669"/>
    <property type="project" value="TreeGrafter"/>
</dbReference>
<protein>
    <submittedName>
        <fullName evidence="3">Uncharacterized protein</fullName>
    </submittedName>
</protein>
<reference evidence="3" key="1">
    <citation type="submission" date="2021-02" db="EMBL/GenBank/DDBJ databases">
        <authorList>
            <person name="Nowell W R."/>
        </authorList>
    </citation>
    <scope>NUCLEOTIDE SEQUENCE</scope>
</reference>
<comment type="caution">
    <text evidence="3">The sequence shown here is derived from an EMBL/GenBank/DDBJ whole genome shotgun (WGS) entry which is preliminary data.</text>
</comment>
<dbReference type="InterPro" id="IPR036770">
    <property type="entry name" value="Ankyrin_rpt-contain_sf"/>
</dbReference>
<dbReference type="EMBL" id="CAJOBI010183510">
    <property type="protein sequence ID" value="CAF4935295.1"/>
    <property type="molecule type" value="Genomic_DNA"/>
</dbReference>